<dbReference type="STRING" id="15368.A0A0Q3RYC7"/>
<keyword evidence="3" id="KW-1185">Reference proteome</keyword>
<dbReference type="InParanoid" id="A0A0Q3RYC7"/>
<evidence type="ECO:0000313" key="2">
    <source>
        <dbReference type="EnsemblPlants" id="KQK17650"/>
    </source>
</evidence>
<proteinExistence type="predicted"/>
<dbReference type="OrthoDB" id="681766at2759"/>
<dbReference type="PANTHER" id="PTHR10894:SF37">
    <property type="entry name" value="RRNA N-GLYCOSIDASE"/>
    <property type="match status" value="1"/>
</dbReference>
<evidence type="ECO:0000313" key="3">
    <source>
        <dbReference type="Proteomes" id="UP000008810"/>
    </source>
</evidence>
<gene>
    <name evidence="1" type="ORF">BRADI_1g35881v3</name>
</gene>
<dbReference type="EMBL" id="CM000880">
    <property type="protein sequence ID" value="KQK17650.2"/>
    <property type="molecule type" value="Genomic_DNA"/>
</dbReference>
<dbReference type="GO" id="GO:0031428">
    <property type="term" value="C:box C/D methylation guide snoRNP complex"/>
    <property type="evidence" value="ECO:0000318"/>
    <property type="project" value="GO_Central"/>
</dbReference>
<reference evidence="2" key="3">
    <citation type="submission" date="2018-08" db="UniProtKB">
        <authorList>
            <consortium name="EnsemblPlants"/>
        </authorList>
    </citation>
    <scope>IDENTIFICATION</scope>
    <source>
        <strain evidence="2">cv. Bd21</strain>
    </source>
</reference>
<dbReference type="AlphaFoldDB" id="A0A0Q3RYC7"/>
<dbReference type="EnsemblPlants" id="KQK17650">
    <property type="protein sequence ID" value="KQK17650"/>
    <property type="gene ID" value="BRADI_1g35881v3"/>
</dbReference>
<organism evidence="1">
    <name type="scientific">Brachypodium distachyon</name>
    <name type="common">Purple false brome</name>
    <name type="synonym">Trachynia distachya</name>
    <dbReference type="NCBI Taxonomy" id="15368"/>
    <lineage>
        <taxon>Eukaryota</taxon>
        <taxon>Viridiplantae</taxon>
        <taxon>Streptophyta</taxon>
        <taxon>Embryophyta</taxon>
        <taxon>Tracheophyta</taxon>
        <taxon>Spermatophyta</taxon>
        <taxon>Magnoliopsida</taxon>
        <taxon>Liliopsida</taxon>
        <taxon>Poales</taxon>
        <taxon>Poaceae</taxon>
        <taxon>BOP clade</taxon>
        <taxon>Pooideae</taxon>
        <taxon>Stipodae</taxon>
        <taxon>Brachypodieae</taxon>
        <taxon>Brachypodium</taxon>
    </lineage>
</organism>
<sequence length="234" mass="26646">MIKRSIWPGQKLAVGKCEYKNIIEASLGIPCLFNEAVLEVMWGLKYLIKVLVPGEEVELTNEDRFQMCQGLKLVHNLYGFEVESKMVNSDIIGMACIVYESGRCVDKRASYLDHGRAKLSEVSTIDSTNWDELKLATPLKLICYPEEQVETGDSGAELDRDPGVPLSKSEAEQLLADAHLYETKLHKPAYLKIYNNFAWVRGVRRKALLQLENIVKKPREEKRRIETVPRVHGQ</sequence>
<dbReference type="GO" id="GO:0032040">
    <property type="term" value="C:small-subunit processome"/>
    <property type="evidence" value="ECO:0000318"/>
    <property type="project" value="GO_Central"/>
</dbReference>
<dbReference type="PANTHER" id="PTHR10894">
    <property type="entry name" value="NUCLEOLAR PROTEIN 5 NUCLEOLAR PROTEIN NOP5 NOP58"/>
    <property type="match status" value="1"/>
</dbReference>
<reference evidence="1 2" key="1">
    <citation type="journal article" date="2010" name="Nature">
        <title>Genome sequencing and analysis of the model grass Brachypodium distachyon.</title>
        <authorList>
            <consortium name="International Brachypodium Initiative"/>
        </authorList>
    </citation>
    <scope>NUCLEOTIDE SEQUENCE [LARGE SCALE GENOMIC DNA]</scope>
    <source>
        <strain evidence="1 2">Bd21</strain>
    </source>
</reference>
<name>A0A0Q3RYC7_BRADI</name>
<dbReference type="Proteomes" id="UP000008810">
    <property type="component" value="Chromosome 1"/>
</dbReference>
<dbReference type="InterPro" id="IPR045056">
    <property type="entry name" value="Nop56/Nop58"/>
</dbReference>
<dbReference type="Gramene" id="KQK17650">
    <property type="protein sequence ID" value="KQK17650"/>
    <property type="gene ID" value="BRADI_1g35881v3"/>
</dbReference>
<protein>
    <submittedName>
        <fullName evidence="1 2">Uncharacterized protein</fullName>
    </submittedName>
</protein>
<evidence type="ECO:0000313" key="1">
    <source>
        <dbReference type="EMBL" id="KQK17650.2"/>
    </source>
</evidence>
<accession>A0A0Q3RYC7</accession>
<reference evidence="1" key="2">
    <citation type="submission" date="2017-06" db="EMBL/GenBank/DDBJ databases">
        <title>WGS assembly of Brachypodium distachyon.</title>
        <authorList>
            <consortium name="The International Brachypodium Initiative"/>
            <person name="Lucas S."/>
            <person name="Harmon-Smith M."/>
            <person name="Lail K."/>
            <person name="Tice H."/>
            <person name="Grimwood J."/>
            <person name="Bruce D."/>
            <person name="Barry K."/>
            <person name="Shu S."/>
            <person name="Lindquist E."/>
            <person name="Wang M."/>
            <person name="Pitluck S."/>
            <person name="Vogel J.P."/>
            <person name="Garvin D.F."/>
            <person name="Mockler T.C."/>
            <person name="Schmutz J."/>
            <person name="Rokhsar D."/>
            <person name="Bevan M.W."/>
        </authorList>
    </citation>
    <scope>NUCLEOTIDE SEQUENCE</scope>
    <source>
        <strain evidence="1">Bd21</strain>
    </source>
</reference>
<dbReference type="GO" id="GO:0030515">
    <property type="term" value="F:snoRNA binding"/>
    <property type="evidence" value="ECO:0000318"/>
    <property type="project" value="GO_Central"/>
</dbReference>
<dbReference type="FunCoup" id="A0A0Q3RYC7">
    <property type="interactions" value="549"/>
</dbReference>